<dbReference type="Gene3D" id="3.30.70.270">
    <property type="match status" value="1"/>
</dbReference>
<evidence type="ECO:0000256" key="2">
    <source>
        <dbReference type="SAM" id="Phobius"/>
    </source>
</evidence>
<evidence type="ECO:0000259" key="3">
    <source>
        <dbReference type="PROSITE" id="PS50883"/>
    </source>
</evidence>
<dbReference type="PANTHER" id="PTHR44757:SF2">
    <property type="entry name" value="BIOFILM ARCHITECTURE MAINTENANCE PROTEIN MBAA"/>
    <property type="match status" value="1"/>
</dbReference>
<reference evidence="5 6" key="1">
    <citation type="journal article" date="2016" name="Environ. Microbiol.">
        <title>New Methyloceanibacter diversity from North Sea sediments includes methanotroph containing solely the soluble methane monooxygenase.</title>
        <authorList>
            <person name="Vekeman B."/>
            <person name="Kerckhof F.M."/>
            <person name="Cremers G."/>
            <person name="de Vos P."/>
            <person name="Vandamme P."/>
            <person name="Boon N."/>
            <person name="Op den Camp H.J."/>
            <person name="Heylen K."/>
        </authorList>
    </citation>
    <scope>NUCLEOTIDE SEQUENCE [LARGE SCALE GENOMIC DNA]</scope>
    <source>
        <strain evidence="5 6">R-67177</strain>
    </source>
</reference>
<feature type="domain" description="GGDEF" evidence="4">
    <location>
        <begin position="100"/>
        <end position="233"/>
    </location>
</feature>
<feature type="transmembrane region" description="Helical" evidence="2">
    <location>
        <begin position="32"/>
        <end position="51"/>
    </location>
</feature>
<dbReference type="Pfam" id="PF00990">
    <property type="entry name" value="GGDEF"/>
    <property type="match status" value="1"/>
</dbReference>
<dbReference type="InterPro" id="IPR043128">
    <property type="entry name" value="Rev_trsase/Diguanyl_cyclase"/>
</dbReference>
<dbReference type="NCBIfam" id="TIGR00254">
    <property type="entry name" value="GGDEF"/>
    <property type="match status" value="1"/>
</dbReference>
<dbReference type="InterPro" id="IPR000160">
    <property type="entry name" value="GGDEF_dom"/>
</dbReference>
<keyword evidence="6" id="KW-1185">Reference proteome</keyword>
<proteinExistence type="predicted"/>
<dbReference type="PROSITE" id="PS50883">
    <property type="entry name" value="EAL"/>
    <property type="match status" value="1"/>
</dbReference>
<evidence type="ECO:0000256" key="1">
    <source>
        <dbReference type="ARBA" id="ARBA00051114"/>
    </source>
</evidence>
<evidence type="ECO:0000259" key="4">
    <source>
        <dbReference type="PROSITE" id="PS50887"/>
    </source>
</evidence>
<dbReference type="CDD" id="cd01948">
    <property type="entry name" value="EAL"/>
    <property type="match status" value="1"/>
</dbReference>
<sequence>MTHWSADLTVGDARWNLFLVPRKGALTGHYRTFAVGVIGLIFAAVLAYVWASLRHTLRLETANRRILQLAQTDILTSLANRRAFMKRLSMAFNASLRGSPAFAVLYLDIDDFKDVNDTLGHAMGDQLLKEVVARLKNVVREEDLVARFGGDEFAVLACNVNDPTEAGTLAARIGETLAKPFIIDGHKISVTSSIGIAHFSHDIAGPEAMMVQADLALYGAKDEGRNCYRFHSEDLDRQVHERVRVAHELRAAIEDGELELYYQPQVELATGRLTGVEALVRWNHKTRGLLTPGSFIAIAERTGAVQPLGSWVFDEACRQMKAWQAEGVAPHVLAVNVSGVQLKSADLEREVAASIAKWGLNPGEIELELTESVLMEATQRHGATLESLRRMGLRIAIDDFGTGYSSLKYLTTYPVNRLKLAQEFVFRVTVDYRNAAVVRAAIRLAHELGIDVIAEGVETEAQMRFLIGAGCEQAQGYFFSRPVPVSQMTALLHEGWIKPAPAPQQPRFTSAA</sequence>
<dbReference type="SMART" id="SM00052">
    <property type="entry name" value="EAL"/>
    <property type="match status" value="1"/>
</dbReference>
<dbReference type="InterPro" id="IPR001633">
    <property type="entry name" value="EAL_dom"/>
</dbReference>
<dbReference type="Proteomes" id="UP000095042">
    <property type="component" value="Unassembled WGS sequence"/>
</dbReference>
<accession>A0A1E3WBC2</accession>
<evidence type="ECO:0000313" key="5">
    <source>
        <dbReference type="EMBL" id="ODS03113.1"/>
    </source>
</evidence>
<dbReference type="InterPro" id="IPR029787">
    <property type="entry name" value="Nucleotide_cyclase"/>
</dbReference>
<comment type="catalytic activity">
    <reaction evidence="1">
        <text>3',3'-c-di-GMP + H2O = 5'-phosphoguanylyl(3'-&gt;5')guanosine + H(+)</text>
        <dbReference type="Rhea" id="RHEA:24902"/>
        <dbReference type="ChEBI" id="CHEBI:15377"/>
        <dbReference type="ChEBI" id="CHEBI:15378"/>
        <dbReference type="ChEBI" id="CHEBI:58754"/>
        <dbReference type="ChEBI" id="CHEBI:58805"/>
        <dbReference type="EC" id="3.1.4.52"/>
    </reaction>
    <physiologicalReaction direction="left-to-right" evidence="1">
        <dbReference type="Rhea" id="RHEA:24903"/>
    </physiologicalReaction>
</comment>
<dbReference type="GO" id="GO:0071732">
    <property type="term" value="P:cellular response to nitric oxide"/>
    <property type="evidence" value="ECO:0007669"/>
    <property type="project" value="UniProtKB-ARBA"/>
</dbReference>
<keyword evidence="2" id="KW-0472">Membrane</keyword>
<dbReference type="EMBL" id="LPWD01000167">
    <property type="protein sequence ID" value="ODS03113.1"/>
    <property type="molecule type" value="Genomic_DNA"/>
</dbReference>
<evidence type="ECO:0008006" key="7">
    <source>
        <dbReference type="Google" id="ProtNLM"/>
    </source>
</evidence>
<keyword evidence="2" id="KW-0812">Transmembrane</keyword>
<dbReference type="AlphaFoldDB" id="A0A1E3WBC2"/>
<dbReference type="SUPFAM" id="SSF55073">
    <property type="entry name" value="Nucleotide cyclase"/>
    <property type="match status" value="1"/>
</dbReference>
<evidence type="ECO:0000313" key="6">
    <source>
        <dbReference type="Proteomes" id="UP000095042"/>
    </source>
</evidence>
<protein>
    <recommendedName>
        <fullName evidence="7">Diguanylate cyclase</fullName>
    </recommendedName>
</protein>
<feature type="domain" description="EAL" evidence="3">
    <location>
        <begin position="242"/>
        <end position="496"/>
    </location>
</feature>
<dbReference type="Gene3D" id="3.20.20.450">
    <property type="entry name" value="EAL domain"/>
    <property type="match status" value="1"/>
</dbReference>
<dbReference type="Pfam" id="PF00563">
    <property type="entry name" value="EAL"/>
    <property type="match status" value="1"/>
</dbReference>
<dbReference type="FunFam" id="3.20.20.450:FF:000001">
    <property type="entry name" value="Cyclic di-GMP phosphodiesterase yahA"/>
    <property type="match status" value="1"/>
</dbReference>
<organism evidence="5 6">
    <name type="scientific">Methyloceanibacter marginalis</name>
    <dbReference type="NCBI Taxonomy" id="1774971"/>
    <lineage>
        <taxon>Bacteria</taxon>
        <taxon>Pseudomonadati</taxon>
        <taxon>Pseudomonadota</taxon>
        <taxon>Alphaproteobacteria</taxon>
        <taxon>Hyphomicrobiales</taxon>
        <taxon>Hyphomicrobiaceae</taxon>
        <taxon>Methyloceanibacter</taxon>
    </lineage>
</organism>
<dbReference type="FunFam" id="3.30.70.270:FF:000001">
    <property type="entry name" value="Diguanylate cyclase domain protein"/>
    <property type="match status" value="1"/>
</dbReference>
<gene>
    <name evidence="5" type="ORF">AUC71_11510</name>
</gene>
<dbReference type="GO" id="GO:0071111">
    <property type="term" value="F:cyclic-guanylate-specific phosphodiesterase activity"/>
    <property type="evidence" value="ECO:0007669"/>
    <property type="project" value="UniProtKB-EC"/>
</dbReference>
<dbReference type="SUPFAM" id="SSF141868">
    <property type="entry name" value="EAL domain-like"/>
    <property type="match status" value="1"/>
</dbReference>
<dbReference type="InterPro" id="IPR035919">
    <property type="entry name" value="EAL_sf"/>
</dbReference>
<name>A0A1E3WBC2_9HYPH</name>
<dbReference type="InterPro" id="IPR052155">
    <property type="entry name" value="Biofilm_reg_signaling"/>
</dbReference>
<dbReference type="PROSITE" id="PS50887">
    <property type="entry name" value="GGDEF"/>
    <property type="match status" value="1"/>
</dbReference>
<keyword evidence="2" id="KW-1133">Transmembrane helix</keyword>
<dbReference type="CDD" id="cd01949">
    <property type="entry name" value="GGDEF"/>
    <property type="match status" value="1"/>
</dbReference>
<dbReference type="SMART" id="SM00267">
    <property type="entry name" value="GGDEF"/>
    <property type="match status" value="1"/>
</dbReference>
<dbReference type="PANTHER" id="PTHR44757">
    <property type="entry name" value="DIGUANYLATE CYCLASE DGCP"/>
    <property type="match status" value="1"/>
</dbReference>
<comment type="caution">
    <text evidence="5">The sequence shown here is derived from an EMBL/GenBank/DDBJ whole genome shotgun (WGS) entry which is preliminary data.</text>
</comment>